<dbReference type="AlphaFoldDB" id="A0A3M8H1C2"/>
<evidence type="ECO:0000256" key="1">
    <source>
        <dbReference type="SAM" id="Phobius"/>
    </source>
</evidence>
<reference evidence="2 3" key="1">
    <citation type="journal article" date="2014" name="Int. J. Syst. Evol. Microbiol.">
        <title>Lysinibacillus halotolerans sp. nov., isolated from saline-alkaline soil.</title>
        <authorList>
            <person name="Kong D."/>
            <person name="Wang Y."/>
            <person name="Zhao B."/>
            <person name="Li Y."/>
            <person name="Song J."/>
            <person name="Zhai Y."/>
            <person name="Zhang C."/>
            <person name="Wang H."/>
            <person name="Chen X."/>
            <person name="Zhao B."/>
            <person name="Ruan Z."/>
        </authorList>
    </citation>
    <scope>NUCLEOTIDE SEQUENCE [LARGE SCALE GENOMIC DNA]</scope>
    <source>
        <strain evidence="2 3">MCCC 1A12703</strain>
    </source>
</reference>
<feature type="transmembrane region" description="Helical" evidence="1">
    <location>
        <begin position="16"/>
        <end position="43"/>
    </location>
</feature>
<dbReference type="RefSeq" id="WP_122973592.1">
    <property type="nucleotide sequence ID" value="NZ_RHLQ01000071.1"/>
</dbReference>
<proteinExistence type="predicted"/>
<keyword evidence="1" id="KW-1133">Transmembrane helix</keyword>
<name>A0A3M8H1C2_9BACI</name>
<dbReference type="EMBL" id="RHLQ01000071">
    <property type="protein sequence ID" value="RNC96216.1"/>
    <property type="molecule type" value="Genomic_DNA"/>
</dbReference>
<dbReference type="OrthoDB" id="9960036at2"/>
<sequence length="243" mass="27631">MKFKEIEKALIQLIKILLYFAIVLIMIYLICTVYNWIISWFFYEFKIKDKFMYLFGDMDIKHQIALPFFVGIIGSFSTSLIMLLKGQTDVKITLFNGSLEILNWIVAVITACLLGGIAGVGAVNILNSDGSVTEVLVIALVAGLSGITYLKGIALMSGTEENEIFKARVDEVIDNGQVLLTYGEIPNNEILDSWEDFIQTWVEYYVDQFKNDNPTHTNEEFHAYLIELEELIDRIWKGDEVDG</sequence>
<feature type="transmembrane region" description="Helical" evidence="1">
    <location>
        <begin position="132"/>
        <end position="150"/>
    </location>
</feature>
<comment type="caution">
    <text evidence="2">The sequence shown here is derived from an EMBL/GenBank/DDBJ whole genome shotgun (WGS) entry which is preliminary data.</text>
</comment>
<keyword evidence="1" id="KW-0472">Membrane</keyword>
<accession>A0A3M8H1C2</accession>
<evidence type="ECO:0000313" key="2">
    <source>
        <dbReference type="EMBL" id="RNC96216.1"/>
    </source>
</evidence>
<keyword evidence="3" id="KW-1185">Reference proteome</keyword>
<feature type="transmembrane region" description="Helical" evidence="1">
    <location>
        <begin position="63"/>
        <end position="84"/>
    </location>
</feature>
<dbReference type="Proteomes" id="UP000279909">
    <property type="component" value="Unassembled WGS sequence"/>
</dbReference>
<protein>
    <submittedName>
        <fullName evidence="2">Uncharacterized protein</fullName>
    </submittedName>
</protein>
<gene>
    <name evidence="2" type="ORF">EC501_17285</name>
</gene>
<keyword evidence="1" id="KW-0812">Transmembrane</keyword>
<evidence type="ECO:0000313" key="3">
    <source>
        <dbReference type="Proteomes" id="UP000279909"/>
    </source>
</evidence>
<organism evidence="2 3">
    <name type="scientific">Lysinibacillus halotolerans</name>
    <dbReference type="NCBI Taxonomy" id="1368476"/>
    <lineage>
        <taxon>Bacteria</taxon>
        <taxon>Bacillati</taxon>
        <taxon>Bacillota</taxon>
        <taxon>Bacilli</taxon>
        <taxon>Bacillales</taxon>
        <taxon>Bacillaceae</taxon>
        <taxon>Lysinibacillus</taxon>
    </lineage>
</organism>
<feature type="transmembrane region" description="Helical" evidence="1">
    <location>
        <begin position="104"/>
        <end position="126"/>
    </location>
</feature>